<keyword evidence="1" id="KW-0812">Transmembrane</keyword>
<dbReference type="Proteomes" id="UP000315295">
    <property type="component" value="Unassembled WGS sequence"/>
</dbReference>
<gene>
    <name evidence="2" type="ORF">C1H46_026407</name>
</gene>
<sequence length="225" mass="24504">MQWRAKEHQDATIAALEFDHLTRKMMHYVEDDSHSPSLAQKFHQTIASSFGDPTTPEILMVLEVTNPPIFCAAPTNVSEAFKVSVEGSGTVSPPLVSHDSLPQQLEDVTPHPPSSKFPGTTQILEKARANPHRACCARKIFLIILMYGTIGIYILEPVSEQTKTYAAATSTILPAFLTEAASTVTIKDTVDPGNLYSRPFILNCDDPHHPSSATAHDTSSSVLPP</sequence>
<reference evidence="2 3" key="1">
    <citation type="journal article" date="2019" name="G3 (Bethesda)">
        <title>Sequencing of a Wild Apple (Malus baccata) Genome Unravels the Differences Between Cultivated and Wild Apple Species Regarding Disease Resistance and Cold Tolerance.</title>
        <authorList>
            <person name="Chen X."/>
        </authorList>
    </citation>
    <scope>NUCLEOTIDE SEQUENCE [LARGE SCALE GENOMIC DNA]</scope>
    <source>
        <strain evidence="3">cv. Shandingzi</strain>
        <tissue evidence="2">Leaves</tissue>
    </source>
</reference>
<keyword evidence="1" id="KW-1133">Transmembrane helix</keyword>
<protein>
    <submittedName>
        <fullName evidence="2">Uncharacterized protein</fullName>
    </submittedName>
</protein>
<evidence type="ECO:0000313" key="3">
    <source>
        <dbReference type="Proteomes" id="UP000315295"/>
    </source>
</evidence>
<dbReference type="EMBL" id="VIEB01000517">
    <property type="protein sequence ID" value="TQD88044.1"/>
    <property type="molecule type" value="Genomic_DNA"/>
</dbReference>
<organism evidence="2 3">
    <name type="scientific">Malus baccata</name>
    <name type="common">Siberian crab apple</name>
    <name type="synonym">Pyrus baccata</name>
    <dbReference type="NCBI Taxonomy" id="106549"/>
    <lineage>
        <taxon>Eukaryota</taxon>
        <taxon>Viridiplantae</taxon>
        <taxon>Streptophyta</taxon>
        <taxon>Embryophyta</taxon>
        <taxon>Tracheophyta</taxon>
        <taxon>Spermatophyta</taxon>
        <taxon>Magnoliopsida</taxon>
        <taxon>eudicotyledons</taxon>
        <taxon>Gunneridae</taxon>
        <taxon>Pentapetalae</taxon>
        <taxon>rosids</taxon>
        <taxon>fabids</taxon>
        <taxon>Rosales</taxon>
        <taxon>Rosaceae</taxon>
        <taxon>Amygdaloideae</taxon>
        <taxon>Maleae</taxon>
        <taxon>Malus</taxon>
    </lineage>
</organism>
<feature type="transmembrane region" description="Helical" evidence="1">
    <location>
        <begin position="136"/>
        <end position="155"/>
    </location>
</feature>
<evidence type="ECO:0000256" key="1">
    <source>
        <dbReference type="SAM" id="Phobius"/>
    </source>
</evidence>
<keyword evidence="1" id="KW-0472">Membrane</keyword>
<name>A0A540LNI0_MALBA</name>
<keyword evidence="3" id="KW-1185">Reference proteome</keyword>
<proteinExistence type="predicted"/>
<comment type="caution">
    <text evidence="2">The sequence shown here is derived from an EMBL/GenBank/DDBJ whole genome shotgun (WGS) entry which is preliminary data.</text>
</comment>
<accession>A0A540LNI0</accession>
<dbReference type="AlphaFoldDB" id="A0A540LNI0"/>
<evidence type="ECO:0000313" key="2">
    <source>
        <dbReference type="EMBL" id="TQD88044.1"/>
    </source>
</evidence>